<evidence type="ECO:0000313" key="1">
    <source>
        <dbReference type="EMBL" id="TDL88106.1"/>
    </source>
</evidence>
<name>A0A4R6B052_9RHOB</name>
<reference evidence="1 2" key="1">
    <citation type="submission" date="2019-03" db="EMBL/GenBank/DDBJ databases">
        <title>Rhodobacteraceae bacterium SM1902, a new member of the family Rhodobacteraceae isolated from Yantai.</title>
        <authorList>
            <person name="Sun Y."/>
        </authorList>
    </citation>
    <scope>NUCLEOTIDE SEQUENCE [LARGE SCALE GENOMIC DNA]</scope>
    <source>
        <strain evidence="1 2">SM1902</strain>
    </source>
</reference>
<dbReference type="NCBIfam" id="TIGR02106">
    <property type="entry name" value="cyd_oper_ybgT"/>
    <property type="match status" value="1"/>
</dbReference>
<dbReference type="RefSeq" id="WP_133342661.1">
    <property type="nucleotide sequence ID" value="NZ_SMZO01000017.1"/>
</dbReference>
<accession>A0A4R6B052</accession>
<proteinExistence type="predicted"/>
<dbReference type="Pfam" id="PF08173">
    <property type="entry name" value="YbgT_YccB"/>
    <property type="match status" value="1"/>
</dbReference>
<protein>
    <submittedName>
        <fullName evidence="1">Cytochrome bd-I oxidase subunit CydX</fullName>
    </submittedName>
</protein>
<dbReference type="Proteomes" id="UP000294562">
    <property type="component" value="Unassembled WGS sequence"/>
</dbReference>
<gene>
    <name evidence="1" type="primary">cydX</name>
    <name evidence="1" type="ORF">E2L05_09395</name>
</gene>
<dbReference type="InterPro" id="IPR012994">
    <property type="entry name" value="YbgT_YccB"/>
</dbReference>
<organism evidence="1 2">
    <name type="scientific">Meridianimarinicoccus aquatilis</name>
    <dbReference type="NCBI Taxonomy" id="2552766"/>
    <lineage>
        <taxon>Bacteria</taxon>
        <taxon>Pseudomonadati</taxon>
        <taxon>Pseudomonadota</taxon>
        <taxon>Alphaproteobacteria</taxon>
        <taxon>Rhodobacterales</taxon>
        <taxon>Paracoccaceae</taxon>
        <taxon>Meridianimarinicoccus</taxon>
    </lineage>
</organism>
<evidence type="ECO:0000313" key="2">
    <source>
        <dbReference type="Proteomes" id="UP000294562"/>
    </source>
</evidence>
<dbReference type="InterPro" id="IPR011724">
    <property type="entry name" value="Cyd_oper_YbgT"/>
</dbReference>
<dbReference type="OrthoDB" id="9806372at2"/>
<sequence length="45" mass="5169">MWYFAWLLGLPLAAMFAVLNAIWLEMKEDAHLVRDAEDTESQGNT</sequence>
<keyword evidence="2" id="KW-1185">Reference proteome</keyword>
<dbReference type="EMBL" id="SMZO01000017">
    <property type="protein sequence ID" value="TDL88106.1"/>
    <property type="molecule type" value="Genomic_DNA"/>
</dbReference>
<dbReference type="AlphaFoldDB" id="A0A4R6B052"/>
<comment type="caution">
    <text evidence="1">The sequence shown here is derived from an EMBL/GenBank/DDBJ whole genome shotgun (WGS) entry which is preliminary data.</text>
</comment>